<reference evidence="1" key="2">
    <citation type="submission" date="2023-07" db="EMBL/GenBank/DDBJ databases">
        <authorList>
            <person name="Shen H."/>
        </authorList>
    </citation>
    <scope>NUCLEOTIDE SEQUENCE</scope>
    <source>
        <strain evidence="1">TNR-22</strain>
    </source>
</reference>
<gene>
    <name evidence="1" type="ORF">Q4481_05330</name>
</gene>
<accession>A0ABT8YJE2</accession>
<keyword evidence="2" id="KW-1185">Reference proteome</keyword>
<evidence type="ECO:0000313" key="2">
    <source>
        <dbReference type="Proteomes" id="UP001174932"/>
    </source>
</evidence>
<sequence length="66" mass="8037">MIDLDPHDRTLIQSIFTEIRDSGWFRRNAVTEWELLKLILREHSLEGWDEEELAERCRQLAHKRFS</sequence>
<dbReference type="EMBL" id="JAUOZU010000005">
    <property type="protein sequence ID" value="MDO6963370.1"/>
    <property type="molecule type" value="Genomic_DNA"/>
</dbReference>
<comment type="caution">
    <text evidence="1">The sequence shown here is derived from an EMBL/GenBank/DDBJ whole genome shotgun (WGS) entry which is preliminary data.</text>
</comment>
<dbReference type="Proteomes" id="UP001174932">
    <property type="component" value="Unassembled WGS sequence"/>
</dbReference>
<protein>
    <submittedName>
        <fullName evidence="1">Uncharacterized protein</fullName>
    </submittedName>
</protein>
<reference evidence="1" key="1">
    <citation type="journal article" date="2015" name="Int. J. Syst. Evol. Microbiol.">
        <title>Rhizobium alvei sp. nov., isolated from a freshwater river.</title>
        <authorList>
            <person name="Sheu S.Y."/>
            <person name="Huang H.W."/>
            <person name="Young C.C."/>
            <person name="Chen W.M."/>
        </authorList>
    </citation>
    <scope>NUCLEOTIDE SEQUENCE</scope>
    <source>
        <strain evidence="1">TNR-22</strain>
    </source>
</reference>
<organism evidence="1 2">
    <name type="scientific">Rhizobium alvei</name>
    <dbReference type="NCBI Taxonomy" id="1132659"/>
    <lineage>
        <taxon>Bacteria</taxon>
        <taxon>Pseudomonadati</taxon>
        <taxon>Pseudomonadota</taxon>
        <taxon>Alphaproteobacteria</taxon>
        <taxon>Hyphomicrobiales</taxon>
        <taxon>Rhizobiaceae</taxon>
        <taxon>Rhizobium/Agrobacterium group</taxon>
        <taxon>Rhizobium</taxon>
    </lineage>
</organism>
<proteinExistence type="predicted"/>
<dbReference type="RefSeq" id="WP_304375282.1">
    <property type="nucleotide sequence ID" value="NZ_JAUOZU010000005.1"/>
</dbReference>
<name>A0ABT8YJE2_9HYPH</name>
<evidence type="ECO:0000313" key="1">
    <source>
        <dbReference type="EMBL" id="MDO6963370.1"/>
    </source>
</evidence>